<sequence length="359" mass="39985">MVSETKESDDSDHYSSDDYSDDFEGSPSKSSPTKDSPSHSPKPGAEEKEEQKEDRTRHEETKEESLPASGDWKEIPFESIEILEQIGGGGVGLVHRGYYQDREVAVKTLFDPKVDEALKAEFMNELIQTSRCAHPNVVSVIGACNQPPNLCFVMEICDCSLFDLLHTSHTNSFSPRQRLDMCTQIARGMEYLHYGLKPPLVHRDIKSHNVLVKDGGSTLKICDFGLVGTSTVTAGTPNYMAPELFQSQPFNKAVDVYAFSIMCAEIFTQQLPFRGYDVEDIRKVVVEGERPELPSIDVPERVRDIIVRGWSGKPKDRPDFHEITECLTQALEETPEVSALEEMDMLMSGGGGDALDGLM</sequence>
<feature type="compositionally biased region" description="Basic and acidic residues" evidence="1">
    <location>
        <begin position="44"/>
        <end position="71"/>
    </location>
</feature>
<comment type="caution">
    <text evidence="3">The sequence shown here is derived from an EMBL/GenBank/DDBJ whole genome shotgun (WGS) entry which is preliminary data.</text>
</comment>
<dbReference type="GO" id="GO:0005524">
    <property type="term" value="F:ATP binding"/>
    <property type="evidence" value="ECO:0007669"/>
    <property type="project" value="InterPro"/>
</dbReference>
<feature type="compositionally biased region" description="Low complexity" evidence="1">
    <location>
        <begin position="26"/>
        <end position="43"/>
    </location>
</feature>
<dbReference type="InterPro" id="IPR001245">
    <property type="entry name" value="Ser-Thr/Tyr_kinase_cat_dom"/>
</dbReference>
<dbReference type="CDD" id="cd13999">
    <property type="entry name" value="STKc_MAP3K-like"/>
    <property type="match status" value="1"/>
</dbReference>
<reference evidence="4" key="1">
    <citation type="journal article" date="2023" name="Commun. Biol.">
        <title>Genome analysis of Parmales, the sister group of diatoms, reveals the evolutionary specialization of diatoms from phago-mixotrophs to photoautotrophs.</title>
        <authorList>
            <person name="Ban H."/>
            <person name="Sato S."/>
            <person name="Yoshikawa S."/>
            <person name="Yamada K."/>
            <person name="Nakamura Y."/>
            <person name="Ichinomiya M."/>
            <person name="Sato N."/>
            <person name="Blanc-Mathieu R."/>
            <person name="Endo H."/>
            <person name="Kuwata A."/>
            <person name="Ogata H."/>
        </authorList>
    </citation>
    <scope>NUCLEOTIDE SEQUENCE [LARGE SCALE GENOMIC DNA]</scope>
    <source>
        <strain evidence="4">NIES 3699</strain>
    </source>
</reference>
<organism evidence="3 4">
    <name type="scientific">Triparma verrucosa</name>
    <dbReference type="NCBI Taxonomy" id="1606542"/>
    <lineage>
        <taxon>Eukaryota</taxon>
        <taxon>Sar</taxon>
        <taxon>Stramenopiles</taxon>
        <taxon>Ochrophyta</taxon>
        <taxon>Bolidophyceae</taxon>
        <taxon>Parmales</taxon>
        <taxon>Triparmaceae</taxon>
        <taxon>Triparma</taxon>
    </lineage>
</organism>
<dbReference type="PANTHER" id="PTHR44329:SF289">
    <property type="entry name" value="SERINE_THREONINE-PROTEIN KINASE VIK"/>
    <property type="match status" value="1"/>
</dbReference>
<evidence type="ECO:0000313" key="3">
    <source>
        <dbReference type="EMBL" id="GMH85481.1"/>
    </source>
</evidence>
<name>A0A9W7B788_9STRA</name>
<proteinExistence type="predicted"/>
<feature type="compositionally biased region" description="Basic and acidic residues" evidence="1">
    <location>
        <begin position="1"/>
        <end position="16"/>
    </location>
</feature>
<gene>
    <name evidence="3" type="ORF">TrVE_jg5316</name>
</gene>
<evidence type="ECO:0000259" key="2">
    <source>
        <dbReference type="PROSITE" id="PS50011"/>
    </source>
</evidence>
<dbReference type="SUPFAM" id="SSF56112">
    <property type="entry name" value="Protein kinase-like (PK-like)"/>
    <property type="match status" value="1"/>
</dbReference>
<dbReference type="InterPro" id="IPR011009">
    <property type="entry name" value="Kinase-like_dom_sf"/>
</dbReference>
<dbReference type="InterPro" id="IPR000719">
    <property type="entry name" value="Prot_kinase_dom"/>
</dbReference>
<dbReference type="Pfam" id="PF07714">
    <property type="entry name" value="PK_Tyr_Ser-Thr"/>
    <property type="match status" value="1"/>
</dbReference>
<dbReference type="InterPro" id="IPR008271">
    <property type="entry name" value="Ser/Thr_kinase_AS"/>
</dbReference>
<protein>
    <recommendedName>
        <fullName evidence="2">Protein kinase domain-containing protein</fullName>
    </recommendedName>
</protein>
<dbReference type="SMART" id="SM00220">
    <property type="entry name" value="S_TKc"/>
    <property type="match status" value="1"/>
</dbReference>
<dbReference type="Gene3D" id="3.30.200.20">
    <property type="entry name" value="Phosphorylase Kinase, domain 1"/>
    <property type="match status" value="1"/>
</dbReference>
<dbReference type="AlphaFoldDB" id="A0A9W7B788"/>
<feature type="domain" description="Protein kinase" evidence="2">
    <location>
        <begin position="80"/>
        <end position="331"/>
    </location>
</feature>
<dbReference type="GO" id="GO:0004674">
    <property type="term" value="F:protein serine/threonine kinase activity"/>
    <property type="evidence" value="ECO:0007669"/>
    <property type="project" value="TreeGrafter"/>
</dbReference>
<evidence type="ECO:0000256" key="1">
    <source>
        <dbReference type="SAM" id="MobiDB-lite"/>
    </source>
</evidence>
<dbReference type="PANTHER" id="PTHR44329">
    <property type="entry name" value="SERINE/THREONINE-PROTEIN KINASE TNNI3K-RELATED"/>
    <property type="match status" value="1"/>
</dbReference>
<accession>A0A9W7B788</accession>
<dbReference type="Gene3D" id="1.10.510.10">
    <property type="entry name" value="Transferase(Phosphotransferase) domain 1"/>
    <property type="match status" value="1"/>
</dbReference>
<dbReference type="InterPro" id="IPR051681">
    <property type="entry name" value="Ser/Thr_Kinases-Pseudokinases"/>
</dbReference>
<dbReference type="EMBL" id="BRXX01000049">
    <property type="protein sequence ID" value="GMH85481.1"/>
    <property type="molecule type" value="Genomic_DNA"/>
</dbReference>
<dbReference type="Proteomes" id="UP001165160">
    <property type="component" value="Unassembled WGS sequence"/>
</dbReference>
<dbReference type="PROSITE" id="PS00108">
    <property type="entry name" value="PROTEIN_KINASE_ST"/>
    <property type="match status" value="1"/>
</dbReference>
<feature type="region of interest" description="Disordered" evidence="1">
    <location>
        <begin position="1"/>
        <end position="71"/>
    </location>
</feature>
<keyword evidence="4" id="KW-1185">Reference proteome</keyword>
<evidence type="ECO:0000313" key="4">
    <source>
        <dbReference type="Proteomes" id="UP001165160"/>
    </source>
</evidence>
<dbReference type="PROSITE" id="PS50011">
    <property type="entry name" value="PROTEIN_KINASE_DOM"/>
    <property type="match status" value="1"/>
</dbReference>